<evidence type="ECO:0000259" key="2">
    <source>
        <dbReference type="PROSITE" id="PS51253"/>
    </source>
</evidence>
<reference evidence="3" key="2">
    <citation type="submission" date="2019-06" db="EMBL/GenBank/DDBJ databases">
        <title>Genomics analysis of Aphanomyces spp. identifies a new class of oomycete effector associated with host adaptation.</title>
        <authorList>
            <person name="Gaulin E."/>
        </authorList>
    </citation>
    <scope>NUCLEOTIDE SEQUENCE</scope>
    <source>
        <strain evidence="3">CBS 578.67</strain>
    </source>
</reference>
<keyword evidence="1" id="KW-0238">DNA-binding</keyword>
<name>A0A485LNQ2_9STRA</name>
<dbReference type="OrthoDB" id="77121at2759"/>
<reference evidence="4 5" key="1">
    <citation type="submission" date="2019-03" db="EMBL/GenBank/DDBJ databases">
        <authorList>
            <person name="Gaulin E."/>
            <person name="Dumas B."/>
        </authorList>
    </citation>
    <scope>NUCLEOTIDE SEQUENCE [LARGE SCALE GENOMIC DNA]</scope>
    <source>
        <strain evidence="4">CBS 568.67</strain>
    </source>
</reference>
<evidence type="ECO:0000256" key="1">
    <source>
        <dbReference type="ARBA" id="ARBA00023125"/>
    </source>
</evidence>
<accession>A0A485LNQ2</accession>
<dbReference type="PANTHER" id="PTHR19303">
    <property type="entry name" value="TRANSPOSON"/>
    <property type="match status" value="1"/>
</dbReference>
<gene>
    <name evidence="4" type="primary">Aste57867_23795</name>
    <name evidence="3" type="ORF">As57867_023722</name>
    <name evidence="4" type="ORF">ASTE57867_23795</name>
</gene>
<dbReference type="GO" id="GO:0005634">
    <property type="term" value="C:nucleus"/>
    <property type="evidence" value="ECO:0007669"/>
    <property type="project" value="TreeGrafter"/>
</dbReference>
<dbReference type="EMBL" id="CAADRA010007336">
    <property type="protein sequence ID" value="VFU00440.1"/>
    <property type="molecule type" value="Genomic_DNA"/>
</dbReference>
<dbReference type="InterPro" id="IPR009057">
    <property type="entry name" value="Homeodomain-like_sf"/>
</dbReference>
<protein>
    <submittedName>
        <fullName evidence="4">Aste57867_23795 protein</fullName>
    </submittedName>
</protein>
<dbReference type="GO" id="GO:0003677">
    <property type="term" value="F:DNA binding"/>
    <property type="evidence" value="ECO:0007669"/>
    <property type="project" value="UniProtKB-KW"/>
</dbReference>
<dbReference type="SUPFAM" id="SSF46689">
    <property type="entry name" value="Homeodomain-like"/>
    <property type="match status" value="1"/>
</dbReference>
<dbReference type="EMBL" id="VJMH01007310">
    <property type="protein sequence ID" value="KAF0684209.1"/>
    <property type="molecule type" value="Genomic_DNA"/>
</dbReference>
<organism evidence="4 5">
    <name type="scientific">Aphanomyces stellatus</name>
    <dbReference type="NCBI Taxonomy" id="120398"/>
    <lineage>
        <taxon>Eukaryota</taxon>
        <taxon>Sar</taxon>
        <taxon>Stramenopiles</taxon>
        <taxon>Oomycota</taxon>
        <taxon>Saprolegniomycetes</taxon>
        <taxon>Saprolegniales</taxon>
        <taxon>Verrucalvaceae</taxon>
        <taxon>Aphanomyces</taxon>
    </lineage>
</organism>
<dbReference type="InterPro" id="IPR006600">
    <property type="entry name" value="HTH_CenpB_DNA-bd_dom"/>
</dbReference>
<dbReference type="PANTHER" id="PTHR19303:SF57">
    <property type="entry name" value="HTH CENPB-TYPE DOMAIN-CONTAINING PROTEIN"/>
    <property type="match status" value="1"/>
</dbReference>
<keyword evidence="5" id="KW-1185">Reference proteome</keyword>
<dbReference type="PROSITE" id="PS51253">
    <property type="entry name" value="HTH_CENPB"/>
    <property type="match status" value="1"/>
</dbReference>
<proteinExistence type="predicted"/>
<evidence type="ECO:0000313" key="4">
    <source>
        <dbReference type="EMBL" id="VFU00440.1"/>
    </source>
</evidence>
<evidence type="ECO:0000313" key="5">
    <source>
        <dbReference type="Proteomes" id="UP000332933"/>
    </source>
</evidence>
<dbReference type="SMART" id="SM00674">
    <property type="entry name" value="CENPB"/>
    <property type="match status" value="1"/>
</dbReference>
<dbReference type="Proteomes" id="UP000332933">
    <property type="component" value="Unassembled WGS sequence"/>
</dbReference>
<sequence>MRKKIYLWLAKRDHIEKMAFCSSTADKRCWKPLGTGTTLSDEAEEQLVRWVMDMRKDGVPVTQGMLKIMALEAAVDQGLNDNEFFASWSWVYGFKRRNGLSLRARTRVGLDTTADGTEVLEQFSRRVRELVEEHNIDRIYNADQTGVNYEYLPTKTLNNSGDKTVWVKCGGKSKDRITAMLLADSTGTKHPLFLVLKTAKSKVKEVVQKNNTYRHGFGKTV</sequence>
<evidence type="ECO:0000313" key="3">
    <source>
        <dbReference type="EMBL" id="KAF0684209.1"/>
    </source>
</evidence>
<dbReference type="AlphaFoldDB" id="A0A485LNQ2"/>
<feature type="domain" description="HTH CENPB-type" evidence="2">
    <location>
        <begin position="31"/>
        <end position="104"/>
    </location>
</feature>
<dbReference type="Gene3D" id="1.10.10.60">
    <property type="entry name" value="Homeodomain-like"/>
    <property type="match status" value="1"/>
</dbReference>
<dbReference type="Pfam" id="PF03221">
    <property type="entry name" value="HTH_Tnp_Tc5"/>
    <property type="match status" value="1"/>
</dbReference>
<dbReference type="InterPro" id="IPR050863">
    <property type="entry name" value="CenT-Element_Derived"/>
</dbReference>